<evidence type="ECO:0000313" key="5">
    <source>
        <dbReference type="Proteomes" id="UP000579281"/>
    </source>
</evidence>
<dbReference type="Gene3D" id="3.40.109.10">
    <property type="entry name" value="NADH Oxidase"/>
    <property type="match status" value="1"/>
</dbReference>
<dbReference type="PANTHER" id="PTHR43673">
    <property type="entry name" value="NAD(P)H NITROREDUCTASE YDGI-RELATED"/>
    <property type="match status" value="1"/>
</dbReference>
<feature type="domain" description="Nitroreductase" evidence="3">
    <location>
        <begin position="98"/>
        <end position="150"/>
    </location>
</feature>
<proteinExistence type="inferred from homology"/>
<dbReference type="InterPro" id="IPR023312">
    <property type="entry name" value="Put_nitroreductase_C_bac"/>
</dbReference>
<dbReference type="AlphaFoldDB" id="A0A841KPN2"/>
<organism evidence="4 5">
    <name type="scientific">Anaerosolibacter carboniphilus</name>
    <dbReference type="NCBI Taxonomy" id="1417629"/>
    <lineage>
        <taxon>Bacteria</taxon>
        <taxon>Bacillati</taxon>
        <taxon>Bacillota</taxon>
        <taxon>Clostridia</taxon>
        <taxon>Peptostreptococcales</taxon>
        <taxon>Thermotaleaceae</taxon>
        <taxon>Anaerosolibacter</taxon>
    </lineage>
</organism>
<reference evidence="4 5" key="1">
    <citation type="submission" date="2020-08" db="EMBL/GenBank/DDBJ databases">
        <title>Genomic Encyclopedia of Type Strains, Phase IV (KMG-IV): sequencing the most valuable type-strain genomes for metagenomic binning, comparative biology and taxonomic classification.</title>
        <authorList>
            <person name="Goeker M."/>
        </authorList>
    </citation>
    <scope>NUCLEOTIDE SEQUENCE [LARGE SCALE GENOMIC DNA]</scope>
    <source>
        <strain evidence="4 5">DSM 103526</strain>
    </source>
</reference>
<accession>A0A841KPN2</accession>
<dbReference type="Pfam" id="PF00881">
    <property type="entry name" value="Nitroreductase"/>
    <property type="match status" value="2"/>
</dbReference>
<evidence type="ECO:0000313" key="4">
    <source>
        <dbReference type="EMBL" id="MBB6215397.1"/>
    </source>
</evidence>
<dbReference type="GO" id="GO:0016491">
    <property type="term" value="F:oxidoreductase activity"/>
    <property type="evidence" value="ECO:0007669"/>
    <property type="project" value="UniProtKB-KW"/>
</dbReference>
<comment type="caution">
    <text evidence="4">The sequence shown here is derived from an EMBL/GenBank/DDBJ whole genome shotgun (WGS) entry which is preliminary data.</text>
</comment>
<keyword evidence="5" id="KW-1185">Reference proteome</keyword>
<dbReference type="InterPro" id="IPR029479">
    <property type="entry name" value="Nitroreductase"/>
</dbReference>
<dbReference type="Gene3D" id="2.20.180.10">
    <property type="entry name" value="putative fmn-dependent nitroreductase like domains"/>
    <property type="match status" value="1"/>
</dbReference>
<comment type="similarity">
    <text evidence="1">Belongs to the nitroreductase family.</text>
</comment>
<evidence type="ECO:0000256" key="1">
    <source>
        <dbReference type="ARBA" id="ARBA00007118"/>
    </source>
</evidence>
<feature type="domain" description="Nitroreductase" evidence="3">
    <location>
        <begin position="10"/>
        <end position="63"/>
    </location>
</feature>
<evidence type="ECO:0000256" key="2">
    <source>
        <dbReference type="ARBA" id="ARBA00023002"/>
    </source>
</evidence>
<dbReference type="PANTHER" id="PTHR43673:SF10">
    <property type="entry name" value="NADH DEHYDROGENASE_NAD(P)H NITROREDUCTASE XCC3605-RELATED"/>
    <property type="match status" value="1"/>
</dbReference>
<dbReference type="EMBL" id="JACHEN010000007">
    <property type="protein sequence ID" value="MBB6215397.1"/>
    <property type="molecule type" value="Genomic_DNA"/>
</dbReference>
<dbReference type="InterPro" id="IPR000415">
    <property type="entry name" value="Nitroreductase-like"/>
</dbReference>
<name>A0A841KPN2_9FIRM</name>
<dbReference type="Proteomes" id="UP000579281">
    <property type="component" value="Unassembled WGS sequence"/>
</dbReference>
<protein>
    <submittedName>
        <fullName evidence="4">Nitroreductase</fullName>
    </submittedName>
</protein>
<sequence>MLRELIIKNRTYRRFYEDVKIERNTLEELIDLARLSSSGGNQQSLKYIIAYTEEKNNLIFPHLRWAGYLKDWNGPIEGERPAGYIVLLLDKEISKNCFWDHGIACQSILLGAAEKGLGGCMFGALDREGLKEALDIPDNYELLLVIALGKPKEEVVLEEIKDPKDVKYWRDEKQVHHVPKRKLEDLILDI</sequence>
<keyword evidence="2" id="KW-0560">Oxidoreductase</keyword>
<evidence type="ECO:0000259" key="3">
    <source>
        <dbReference type="Pfam" id="PF00881"/>
    </source>
</evidence>
<gene>
    <name evidence="4" type="ORF">HNQ80_001486</name>
</gene>
<dbReference type="CDD" id="cd02062">
    <property type="entry name" value="Nitro_FMN_reductase"/>
    <property type="match status" value="1"/>
</dbReference>
<dbReference type="SUPFAM" id="SSF55469">
    <property type="entry name" value="FMN-dependent nitroreductase-like"/>
    <property type="match status" value="1"/>
</dbReference>